<feature type="transmembrane region" description="Helical" evidence="1">
    <location>
        <begin position="77"/>
        <end position="96"/>
    </location>
</feature>
<feature type="transmembrane region" description="Helical" evidence="1">
    <location>
        <begin position="133"/>
        <end position="151"/>
    </location>
</feature>
<feature type="transmembrane region" description="Helical" evidence="1">
    <location>
        <begin position="323"/>
        <end position="342"/>
    </location>
</feature>
<dbReference type="Proteomes" id="UP000198426">
    <property type="component" value="Unassembled WGS sequence"/>
</dbReference>
<accession>A0A239J5N7</accession>
<dbReference type="OrthoDB" id="7873674at2"/>
<organism evidence="2 3">
    <name type="scientific">Tropicimonas sediminicola</name>
    <dbReference type="NCBI Taxonomy" id="1031541"/>
    <lineage>
        <taxon>Bacteria</taxon>
        <taxon>Pseudomonadati</taxon>
        <taxon>Pseudomonadota</taxon>
        <taxon>Alphaproteobacteria</taxon>
        <taxon>Rhodobacterales</taxon>
        <taxon>Roseobacteraceae</taxon>
        <taxon>Tropicimonas</taxon>
    </lineage>
</organism>
<gene>
    <name evidence="2" type="ORF">SAMN05421757_105114</name>
</gene>
<keyword evidence="1" id="KW-1133">Transmembrane helix</keyword>
<proteinExistence type="predicted"/>
<keyword evidence="3" id="KW-1185">Reference proteome</keyword>
<feature type="transmembrane region" description="Helical" evidence="1">
    <location>
        <begin position="271"/>
        <end position="289"/>
    </location>
</feature>
<feature type="transmembrane region" description="Helical" evidence="1">
    <location>
        <begin position="349"/>
        <end position="372"/>
    </location>
</feature>
<keyword evidence="1" id="KW-0812">Transmembrane</keyword>
<reference evidence="2 3" key="1">
    <citation type="submission" date="2017-06" db="EMBL/GenBank/DDBJ databases">
        <authorList>
            <person name="Kim H.J."/>
            <person name="Triplett B.A."/>
        </authorList>
    </citation>
    <scope>NUCLEOTIDE SEQUENCE [LARGE SCALE GENOMIC DNA]</scope>
    <source>
        <strain evidence="2 3">DSM 29339</strain>
    </source>
</reference>
<evidence type="ECO:0000313" key="3">
    <source>
        <dbReference type="Proteomes" id="UP000198426"/>
    </source>
</evidence>
<sequence length="390" mass="41783">MTIISAANGQTSDRWLRGAVVGLLAISLILSLRNLWIDYRAGGDPFRQGDWLINSAAGFVRRSLPGDLVLALSDRTGWSPLTLLTAFQAALLVVLYSQIARLLSEIPARVAFLFAFCPGFVLVFWAADPMGTVRKEMLVFLALCLCALGVIRDSRARLLAGSLVFVAGVLAHEAMILFAPALAAIYYLGWKRSPGRPADALLAVGTFGAAAAIFLIALKHGQVPEPELVCQALIDRGMSDQVCAGAIKWLGVDSAVALNAVQTVLSFDRAATGFSMGLFLALCPLFYLASRTDRPGAAAIAIVLLALPFLPLFLVAIDWGRWVSFHVFTVVVLGSLAFRLKLVSLQKDLGLLPLVIFAVTALCFSPLTMVGLNYGGLVRRLVLDVSSLLP</sequence>
<dbReference type="EMBL" id="FZOY01000005">
    <property type="protein sequence ID" value="SNT01125.1"/>
    <property type="molecule type" value="Genomic_DNA"/>
</dbReference>
<feature type="transmembrane region" description="Helical" evidence="1">
    <location>
        <begin position="108"/>
        <end position="127"/>
    </location>
</feature>
<evidence type="ECO:0008006" key="4">
    <source>
        <dbReference type="Google" id="ProtNLM"/>
    </source>
</evidence>
<evidence type="ECO:0000256" key="1">
    <source>
        <dbReference type="SAM" id="Phobius"/>
    </source>
</evidence>
<evidence type="ECO:0000313" key="2">
    <source>
        <dbReference type="EMBL" id="SNT01125.1"/>
    </source>
</evidence>
<keyword evidence="1" id="KW-0472">Membrane</keyword>
<feature type="transmembrane region" description="Helical" evidence="1">
    <location>
        <begin position="163"/>
        <end position="188"/>
    </location>
</feature>
<dbReference type="RefSeq" id="WP_089233698.1">
    <property type="nucleotide sequence ID" value="NZ_FZOY01000005.1"/>
</dbReference>
<name>A0A239J5N7_9RHOB</name>
<feature type="transmembrane region" description="Helical" evidence="1">
    <location>
        <begin position="15"/>
        <end position="36"/>
    </location>
</feature>
<protein>
    <recommendedName>
        <fullName evidence="4">EpsG family protein</fullName>
    </recommendedName>
</protein>
<feature type="transmembrane region" description="Helical" evidence="1">
    <location>
        <begin position="200"/>
        <end position="218"/>
    </location>
</feature>
<dbReference type="AlphaFoldDB" id="A0A239J5N7"/>
<feature type="transmembrane region" description="Helical" evidence="1">
    <location>
        <begin position="296"/>
        <end position="317"/>
    </location>
</feature>